<dbReference type="Pfam" id="PF09362">
    <property type="entry name" value="DUF1996"/>
    <property type="match status" value="1"/>
</dbReference>
<feature type="chain" id="PRO_5015603922" description="DUF1996 domain-containing protein" evidence="1">
    <location>
        <begin position="18"/>
        <end position="335"/>
    </location>
</feature>
<feature type="domain" description="DUF1996" evidence="2">
    <location>
        <begin position="32"/>
        <end position="268"/>
    </location>
</feature>
<gene>
    <name evidence="3" type="ORF">BS50DRAFT_597868</name>
</gene>
<dbReference type="Proteomes" id="UP000240883">
    <property type="component" value="Unassembled WGS sequence"/>
</dbReference>
<proteinExistence type="predicted"/>
<keyword evidence="4" id="KW-1185">Reference proteome</keyword>
<name>A0A2T2P592_CORCC</name>
<feature type="signal peptide" evidence="1">
    <location>
        <begin position="1"/>
        <end position="17"/>
    </location>
</feature>
<accession>A0A2T2P592</accession>
<dbReference type="PANTHER" id="PTHR43662:SF5">
    <property type="entry name" value="DUF1996 DOMAIN-CONTAINING PROTEIN"/>
    <property type="match status" value="1"/>
</dbReference>
<reference evidence="3 4" key="1">
    <citation type="journal article" date="2018" name="Front. Microbiol.">
        <title>Genome-Wide Analysis of Corynespora cassiicola Leaf Fall Disease Putative Effectors.</title>
        <authorList>
            <person name="Lopez D."/>
            <person name="Ribeiro S."/>
            <person name="Label P."/>
            <person name="Fumanal B."/>
            <person name="Venisse J.S."/>
            <person name="Kohler A."/>
            <person name="de Oliveira R.R."/>
            <person name="Labutti K."/>
            <person name="Lipzen A."/>
            <person name="Lail K."/>
            <person name="Bauer D."/>
            <person name="Ohm R.A."/>
            <person name="Barry K.W."/>
            <person name="Spatafora J."/>
            <person name="Grigoriev I.V."/>
            <person name="Martin F.M."/>
            <person name="Pujade-Renaud V."/>
        </authorList>
    </citation>
    <scope>NUCLEOTIDE SEQUENCE [LARGE SCALE GENOMIC DNA]</scope>
    <source>
        <strain evidence="3 4">Philippines</strain>
    </source>
</reference>
<protein>
    <recommendedName>
        <fullName evidence="2">DUF1996 domain-containing protein</fullName>
    </recommendedName>
</protein>
<sequence>MKSFLLASLALAAPSQAALRFGCSTVSIQRLDPLVEPGHLPSAHVHQIVGGNAFNATMSGDIGEKGTCTTYWTAVMFFKHENGSYKRVPIMQNTALPNGINGGMTIYYTQQDFNSNGNQKITAFPKGFRMTVGNPTTNSLDKAKSNVGLRFVCLNDKGTRFPELPDFPTKPCKGGIMTVHHFPACWDGKNVDSPDHQSHMYNTNKEAFQNAGPCPASHPVRVPQVAYETLWDTAQFANMWPKDGSNPFFLSYGDNKGYGTHADYVFGWKGDSLQKAMDSSCMFNACENGRPLKSQGVQAMNACAVKKTVTENIDGWLSDMPGQGMQKRTEKFFQA</sequence>
<dbReference type="PANTHER" id="PTHR43662">
    <property type="match status" value="1"/>
</dbReference>
<dbReference type="InterPro" id="IPR018535">
    <property type="entry name" value="DUF1996"/>
</dbReference>
<organism evidence="3 4">
    <name type="scientific">Corynespora cassiicola Philippines</name>
    <dbReference type="NCBI Taxonomy" id="1448308"/>
    <lineage>
        <taxon>Eukaryota</taxon>
        <taxon>Fungi</taxon>
        <taxon>Dikarya</taxon>
        <taxon>Ascomycota</taxon>
        <taxon>Pezizomycotina</taxon>
        <taxon>Dothideomycetes</taxon>
        <taxon>Pleosporomycetidae</taxon>
        <taxon>Pleosporales</taxon>
        <taxon>Corynesporascaceae</taxon>
        <taxon>Corynespora</taxon>
    </lineage>
</organism>
<dbReference type="AlphaFoldDB" id="A0A2T2P592"/>
<evidence type="ECO:0000259" key="2">
    <source>
        <dbReference type="Pfam" id="PF09362"/>
    </source>
</evidence>
<evidence type="ECO:0000313" key="4">
    <source>
        <dbReference type="Proteomes" id="UP000240883"/>
    </source>
</evidence>
<dbReference type="EMBL" id="KZ678130">
    <property type="protein sequence ID" value="PSN72666.1"/>
    <property type="molecule type" value="Genomic_DNA"/>
</dbReference>
<dbReference type="OrthoDB" id="74764at2759"/>
<keyword evidence="1" id="KW-0732">Signal</keyword>
<evidence type="ECO:0000256" key="1">
    <source>
        <dbReference type="SAM" id="SignalP"/>
    </source>
</evidence>
<evidence type="ECO:0000313" key="3">
    <source>
        <dbReference type="EMBL" id="PSN72666.1"/>
    </source>
</evidence>